<keyword evidence="1" id="KW-0812">Transmembrane</keyword>
<dbReference type="EMBL" id="CP016808">
    <property type="protein sequence ID" value="ANY65072.1"/>
    <property type="molecule type" value="Genomic_DNA"/>
</dbReference>
<name>A0A1B2DBI7_9BACL</name>
<dbReference type="RefSeq" id="WP_056039781.1">
    <property type="nucleotide sequence ID" value="NZ_CP016808.1"/>
</dbReference>
<accession>A0A1B2DBI7</accession>
<gene>
    <name evidence="2" type="ORF">BBD42_00205</name>
</gene>
<feature type="transmembrane region" description="Helical" evidence="1">
    <location>
        <begin position="38"/>
        <end position="58"/>
    </location>
</feature>
<organism evidence="2">
    <name type="scientific">Paenibacillus sp. BIHB 4019</name>
    <dbReference type="NCBI Taxonomy" id="1870819"/>
    <lineage>
        <taxon>Bacteria</taxon>
        <taxon>Bacillati</taxon>
        <taxon>Bacillota</taxon>
        <taxon>Bacilli</taxon>
        <taxon>Bacillales</taxon>
        <taxon>Paenibacillaceae</taxon>
        <taxon>Paenibacillus</taxon>
    </lineage>
</organism>
<evidence type="ECO:0000256" key="1">
    <source>
        <dbReference type="SAM" id="Phobius"/>
    </source>
</evidence>
<reference evidence="2" key="1">
    <citation type="submission" date="2016-08" db="EMBL/GenBank/DDBJ databases">
        <title>Complete Genome Seqeunce of Paenibacillus sp. BIHB 4019 from tea rhizoplane.</title>
        <authorList>
            <person name="Thakur R."/>
            <person name="Swarnkar M.K."/>
            <person name="Gulati A."/>
        </authorList>
    </citation>
    <scope>NUCLEOTIDE SEQUENCE [LARGE SCALE GENOMIC DNA]</scope>
    <source>
        <strain evidence="2">BIHB4019</strain>
    </source>
</reference>
<keyword evidence="1" id="KW-0472">Membrane</keyword>
<proteinExistence type="predicted"/>
<keyword evidence="1" id="KW-1133">Transmembrane helix</keyword>
<sequence length="93" mass="10443">MRKGRSRHVLYLLAAVAMLVYGVPRLDLGAPWSGTSLFGIVWLVFSLVIVAAQIDALMQGEARRQQMQRIKRAKSRALERKLQQVVAGRRARG</sequence>
<protein>
    <submittedName>
        <fullName evidence="2">Uncharacterized protein</fullName>
    </submittedName>
</protein>
<dbReference type="AlphaFoldDB" id="A0A1B2DBI7"/>
<evidence type="ECO:0000313" key="2">
    <source>
        <dbReference type="EMBL" id="ANY65072.1"/>
    </source>
</evidence>